<sequence length="161" mass="18052">MSLIHPITADERAKVLALNNAHAVETSFLDEAKLTRMLDEAFLATRIGEVDAFLIVFDEKARYDSPNFEWFRDRFPTFVYVDRIVTAPQARGKGYAKALYRDLFEKAAARGHERVVCEVNFDPPNPVSDAFHAALGFVDVGRQLLQGSGKTVSYLSKNIPS</sequence>
<reference evidence="1" key="1">
    <citation type="submission" date="2021-01" db="EMBL/GenBank/DDBJ databases">
        <authorList>
            <person name="Sun Q."/>
        </authorList>
    </citation>
    <scope>NUCLEOTIDE SEQUENCE</scope>
    <source>
        <strain evidence="1">YIM B02566</strain>
    </source>
</reference>
<protein>
    <submittedName>
        <fullName evidence="1">GNAT family N-acetyltransferase</fullName>
    </submittedName>
</protein>
<accession>A0ACC5QZH0</accession>
<organism evidence="1 2">
    <name type="scientific">Taklimakanibacter albus</name>
    <dbReference type="NCBI Taxonomy" id="2800327"/>
    <lineage>
        <taxon>Bacteria</taxon>
        <taxon>Pseudomonadati</taxon>
        <taxon>Pseudomonadota</taxon>
        <taxon>Alphaproteobacteria</taxon>
        <taxon>Hyphomicrobiales</taxon>
        <taxon>Aestuariivirgaceae</taxon>
        <taxon>Taklimakanibacter</taxon>
    </lineage>
</organism>
<dbReference type="Proteomes" id="UP000616151">
    <property type="component" value="Unassembled WGS sequence"/>
</dbReference>
<name>A0ACC5QZH0_9HYPH</name>
<dbReference type="EMBL" id="JAENHL010000006">
    <property type="protein sequence ID" value="MBK1865739.1"/>
    <property type="molecule type" value="Genomic_DNA"/>
</dbReference>
<evidence type="ECO:0000313" key="1">
    <source>
        <dbReference type="EMBL" id="MBK1865739.1"/>
    </source>
</evidence>
<keyword evidence="2" id="KW-1185">Reference proteome</keyword>
<proteinExistence type="predicted"/>
<evidence type="ECO:0000313" key="2">
    <source>
        <dbReference type="Proteomes" id="UP000616151"/>
    </source>
</evidence>
<gene>
    <name evidence="1" type="ORF">JHL16_05195</name>
</gene>
<comment type="caution">
    <text evidence="1">The sequence shown here is derived from an EMBL/GenBank/DDBJ whole genome shotgun (WGS) entry which is preliminary data.</text>
</comment>